<dbReference type="PANTHER" id="PTHR37705:SF1">
    <property type="entry name" value="TRANSMEMBRANE PROTEIN"/>
    <property type="match status" value="1"/>
</dbReference>
<dbReference type="PANTHER" id="PTHR37705">
    <property type="entry name" value="BNAA08G11710D PROTEIN"/>
    <property type="match status" value="1"/>
</dbReference>
<dbReference type="EMBL" id="KQ090153">
    <property type="protein sequence ID" value="KMT05566.1"/>
    <property type="molecule type" value="Genomic_DNA"/>
</dbReference>
<dbReference type="Gramene" id="KMT05566">
    <property type="protein sequence ID" value="KMT05566"/>
    <property type="gene ID" value="BVRB_7g168120"/>
</dbReference>
<dbReference type="OrthoDB" id="1741118at2759"/>
<sequence length="60" mass="6789">MGGIMLKELEMCVDMVRLGLEFVVLFTQAVKTVVHQSLDANDNNLDYDYQVPFPYPGLLP</sequence>
<evidence type="ECO:0000313" key="1">
    <source>
        <dbReference type="EMBL" id="KMT05566.1"/>
    </source>
</evidence>
<keyword evidence="2" id="KW-1185">Reference proteome</keyword>
<gene>
    <name evidence="1" type="ORF">BVRB_7g168120</name>
</gene>
<name>A0A0J8ER83_BETVV</name>
<organism evidence="1 2">
    <name type="scientific">Beta vulgaris subsp. vulgaris</name>
    <name type="common">Beet</name>
    <dbReference type="NCBI Taxonomy" id="3555"/>
    <lineage>
        <taxon>Eukaryota</taxon>
        <taxon>Viridiplantae</taxon>
        <taxon>Streptophyta</taxon>
        <taxon>Embryophyta</taxon>
        <taxon>Tracheophyta</taxon>
        <taxon>Spermatophyta</taxon>
        <taxon>Magnoliopsida</taxon>
        <taxon>eudicotyledons</taxon>
        <taxon>Gunneridae</taxon>
        <taxon>Pentapetalae</taxon>
        <taxon>Caryophyllales</taxon>
        <taxon>Chenopodiaceae</taxon>
        <taxon>Betoideae</taxon>
        <taxon>Beta</taxon>
    </lineage>
</organism>
<proteinExistence type="predicted"/>
<evidence type="ECO:0000313" key="2">
    <source>
        <dbReference type="Proteomes" id="UP000035740"/>
    </source>
</evidence>
<reference evidence="1 2" key="1">
    <citation type="journal article" date="2014" name="Nature">
        <title>The genome of the recently domesticated crop plant sugar beet (Beta vulgaris).</title>
        <authorList>
            <person name="Dohm J.C."/>
            <person name="Minoche A.E."/>
            <person name="Holtgrawe D."/>
            <person name="Capella-Gutierrez S."/>
            <person name="Zakrzewski F."/>
            <person name="Tafer H."/>
            <person name="Rupp O."/>
            <person name="Sorensen T.R."/>
            <person name="Stracke R."/>
            <person name="Reinhardt R."/>
            <person name="Goesmann A."/>
            <person name="Kraft T."/>
            <person name="Schulz B."/>
            <person name="Stadler P.F."/>
            <person name="Schmidt T."/>
            <person name="Gabaldon T."/>
            <person name="Lehrach H."/>
            <person name="Weisshaar B."/>
            <person name="Himmelbauer H."/>
        </authorList>
    </citation>
    <scope>NUCLEOTIDE SEQUENCE [LARGE SCALE GENOMIC DNA]</scope>
    <source>
        <tissue evidence="1">Taproot</tissue>
    </source>
</reference>
<dbReference type="Proteomes" id="UP000035740">
    <property type="component" value="Chromosome 7"/>
</dbReference>
<dbReference type="AlphaFoldDB" id="A0A0J8ER83"/>
<protein>
    <submittedName>
        <fullName evidence="1">Uncharacterized protein</fullName>
    </submittedName>
</protein>
<accession>A0A0J8ER83</accession>